<feature type="chain" id="PRO_5045675190" description="Beta-lactamase-inhibitor-like PepSY-like domain-containing protein" evidence="1">
    <location>
        <begin position="23"/>
        <end position="159"/>
    </location>
</feature>
<evidence type="ECO:0000313" key="2">
    <source>
        <dbReference type="EMBL" id="MBC5842170.1"/>
    </source>
</evidence>
<accession>A0ABR7J9J0</accession>
<keyword evidence="1" id="KW-0732">Signal</keyword>
<name>A0ABR7J9J0_9FLAO</name>
<sequence>MKALKTLLVTSFLLLFGGLTQAQNDGSSKVDSNIPLVVSESFNLMYSEKDPVWFSRYQGAGNQKLVYIAKFIFDKRYCQAIYGINGNQIAFAATVEYNELPEAARKYMKQNYPTFSIAEALLVTDSDKEVTYELGIYIDGVYVIQVFSSGGTFLKNTKA</sequence>
<evidence type="ECO:0000256" key="1">
    <source>
        <dbReference type="SAM" id="SignalP"/>
    </source>
</evidence>
<feature type="signal peptide" evidence="1">
    <location>
        <begin position="1"/>
        <end position="22"/>
    </location>
</feature>
<dbReference type="RefSeq" id="WP_187010668.1">
    <property type="nucleotide sequence ID" value="NZ_JACRUI010000004.1"/>
</dbReference>
<dbReference type="EMBL" id="JACRUJ010000004">
    <property type="protein sequence ID" value="MBC5842170.1"/>
    <property type="molecule type" value="Genomic_DNA"/>
</dbReference>
<proteinExistence type="predicted"/>
<gene>
    <name evidence="2" type="ORF">H8R23_12195</name>
</gene>
<keyword evidence="3" id="KW-1185">Reference proteome</keyword>
<protein>
    <recommendedName>
        <fullName evidence="4">Beta-lactamase-inhibitor-like PepSY-like domain-containing protein</fullName>
    </recommendedName>
</protein>
<dbReference type="Proteomes" id="UP000629963">
    <property type="component" value="Unassembled WGS sequence"/>
</dbReference>
<dbReference type="SUPFAM" id="SSF160574">
    <property type="entry name" value="BT0923-like"/>
    <property type="match status" value="1"/>
</dbReference>
<comment type="caution">
    <text evidence="2">The sequence shown here is derived from an EMBL/GenBank/DDBJ whole genome shotgun (WGS) entry which is preliminary data.</text>
</comment>
<reference evidence="2 3" key="1">
    <citation type="submission" date="2020-08" db="EMBL/GenBank/DDBJ databases">
        <title>Description of novel Flavobacterium F-380 isolate.</title>
        <authorList>
            <person name="Saticioglu I.B."/>
            <person name="Duman M."/>
            <person name="Altun S."/>
        </authorList>
    </citation>
    <scope>NUCLEOTIDE SEQUENCE [LARGE SCALE GENOMIC DNA]</scope>
    <source>
        <strain evidence="2 3">F-380</strain>
    </source>
</reference>
<evidence type="ECO:0000313" key="3">
    <source>
        <dbReference type="Proteomes" id="UP000629963"/>
    </source>
</evidence>
<evidence type="ECO:0008006" key="4">
    <source>
        <dbReference type="Google" id="ProtNLM"/>
    </source>
</evidence>
<organism evidence="2 3">
    <name type="scientific">Flavobacterium kayseriense</name>
    <dbReference type="NCBI Taxonomy" id="2764714"/>
    <lineage>
        <taxon>Bacteria</taxon>
        <taxon>Pseudomonadati</taxon>
        <taxon>Bacteroidota</taxon>
        <taxon>Flavobacteriia</taxon>
        <taxon>Flavobacteriales</taxon>
        <taxon>Flavobacteriaceae</taxon>
        <taxon>Flavobacterium</taxon>
    </lineage>
</organism>
<dbReference type="Gene3D" id="3.10.450.360">
    <property type="match status" value="1"/>
</dbReference>